<comment type="pathway">
    <text evidence="1">Protein modification; protein glycosylation.</text>
</comment>
<evidence type="ECO:0000256" key="10">
    <source>
        <dbReference type="ARBA" id="ARBA00060399"/>
    </source>
</evidence>
<feature type="domain" description="Fucosyltransferase C-terminal" evidence="12">
    <location>
        <begin position="237"/>
        <end position="410"/>
    </location>
</feature>
<proteinExistence type="inferred from homology"/>
<evidence type="ECO:0000259" key="12">
    <source>
        <dbReference type="Pfam" id="PF00852"/>
    </source>
</evidence>
<dbReference type="Pfam" id="PF00852">
    <property type="entry name" value="Glyco_transf_10"/>
    <property type="match status" value="1"/>
</dbReference>
<evidence type="ECO:0000313" key="14">
    <source>
        <dbReference type="EMBL" id="PIK42826.1"/>
    </source>
</evidence>
<dbReference type="Proteomes" id="UP000230750">
    <property type="component" value="Unassembled WGS sequence"/>
</dbReference>
<evidence type="ECO:0000256" key="2">
    <source>
        <dbReference type="ARBA" id="ARBA00008919"/>
    </source>
</evidence>
<evidence type="ECO:0000256" key="6">
    <source>
        <dbReference type="ARBA" id="ARBA00022968"/>
    </source>
</evidence>
<protein>
    <recommendedName>
        <fullName evidence="11">Fucosyltransferase</fullName>
        <ecNumber evidence="11">2.4.1.-</ecNumber>
    </recommendedName>
</protein>
<dbReference type="PANTHER" id="PTHR11929:SF145">
    <property type="entry name" value="ALPHA-(1,3)-FUCOSYLTRANSFERASE FUT-1"/>
    <property type="match status" value="1"/>
</dbReference>
<name>A0A2G8K477_STIJA</name>
<comment type="subcellular location">
    <subcellularLocation>
        <location evidence="10">Endomembrane system</location>
        <topology evidence="10">Single-pass type II membrane protein</topology>
    </subcellularLocation>
    <subcellularLocation>
        <location evidence="11">Golgi apparatus</location>
        <location evidence="11">Golgi stack membrane</location>
        <topology evidence="11">Single-pass type II membrane protein</topology>
    </subcellularLocation>
</comment>
<evidence type="ECO:0000256" key="11">
    <source>
        <dbReference type="RuleBase" id="RU003832"/>
    </source>
</evidence>
<dbReference type="PANTHER" id="PTHR11929">
    <property type="entry name" value="ALPHA- 1,3 -FUCOSYLTRANSFERASE"/>
    <property type="match status" value="1"/>
</dbReference>
<dbReference type="InterPro" id="IPR001503">
    <property type="entry name" value="Glyco_trans_10"/>
</dbReference>
<keyword evidence="4 11" id="KW-0808">Transferase</keyword>
<evidence type="ECO:0000256" key="8">
    <source>
        <dbReference type="ARBA" id="ARBA00023136"/>
    </source>
</evidence>
<dbReference type="EMBL" id="MRZV01000900">
    <property type="protein sequence ID" value="PIK42826.1"/>
    <property type="molecule type" value="Genomic_DNA"/>
</dbReference>
<dbReference type="SUPFAM" id="SSF53756">
    <property type="entry name" value="UDP-Glycosyltransferase/glycogen phosphorylase"/>
    <property type="match status" value="1"/>
</dbReference>
<dbReference type="GO" id="GO:0046920">
    <property type="term" value="F:alpha-(1-&gt;3)-fucosyltransferase activity"/>
    <property type="evidence" value="ECO:0007669"/>
    <property type="project" value="TreeGrafter"/>
</dbReference>
<keyword evidence="8" id="KW-0472">Membrane</keyword>
<evidence type="ECO:0000256" key="1">
    <source>
        <dbReference type="ARBA" id="ARBA00004922"/>
    </source>
</evidence>
<dbReference type="Gene3D" id="3.40.50.11660">
    <property type="entry name" value="Glycosyl transferase family 10, C-terminal domain"/>
    <property type="match status" value="1"/>
</dbReference>
<organism evidence="14 15">
    <name type="scientific">Stichopus japonicus</name>
    <name type="common">Sea cucumber</name>
    <dbReference type="NCBI Taxonomy" id="307972"/>
    <lineage>
        <taxon>Eukaryota</taxon>
        <taxon>Metazoa</taxon>
        <taxon>Echinodermata</taxon>
        <taxon>Eleutherozoa</taxon>
        <taxon>Echinozoa</taxon>
        <taxon>Holothuroidea</taxon>
        <taxon>Aspidochirotacea</taxon>
        <taxon>Aspidochirotida</taxon>
        <taxon>Stichopodidae</taxon>
        <taxon>Apostichopus</taxon>
    </lineage>
</organism>
<keyword evidence="3 11" id="KW-0328">Glycosyltransferase</keyword>
<dbReference type="Pfam" id="PF17039">
    <property type="entry name" value="Glyco_tran_10_N"/>
    <property type="match status" value="1"/>
</dbReference>
<evidence type="ECO:0000256" key="4">
    <source>
        <dbReference type="ARBA" id="ARBA00022679"/>
    </source>
</evidence>
<dbReference type="InterPro" id="IPR055270">
    <property type="entry name" value="Glyco_tran_10_C"/>
</dbReference>
<evidence type="ECO:0000256" key="3">
    <source>
        <dbReference type="ARBA" id="ARBA00022676"/>
    </source>
</evidence>
<comment type="similarity">
    <text evidence="2 11">Belongs to the glycosyltransferase 10 family.</text>
</comment>
<gene>
    <name evidence="14" type="ORF">BSL78_20319</name>
</gene>
<feature type="domain" description="Fucosyltransferase N-terminal" evidence="13">
    <location>
        <begin position="112"/>
        <end position="214"/>
    </location>
</feature>
<dbReference type="UniPathway" id="UPA00378"/>
<keyword evidence="7" id="KW-1133">Transmembrane helix</keyword>
<keyword evidence="15" id="KW-1185">Reference proteome</keyword>
<keyword evidence="5 11" id="KW-0812">Transmembrane</keyword>
<comment type="caution">
    <text evidence="14">The sequence shown here is derived from an EMBL/GenBank/DDBJ whole genome shotgun (WGS) entry which is preliminary data.</text>
</comment>
<dbReference type="InterPro" id="IPR038577">
    <property type="entry name" value="GT10-like_C_sf"/>
</dbReference>
<dbReference type="GO" id="GO:0032580">
    <property type="term" value="C:Golgi cisterna membrane"/>
    <property type="evidence" value="ECO:0007669"/>
    <property type="project" value="UniProtKB-SubCell"/>
</dbReference>
<dbReference type="OrthoDB" id="427096at2759"/>
<evidence type="ECO:0000313" key="15">
    <source>
        <dbReference type="Proteomes" id="UP000230750"/>
    </source>
</evidence>
<reference evidence="14 15" key="1">
    <citation type="journal article" date="2017" name="PLoS Biol.">
        <title>The sea cucumber genome provides insights into morphological evolution and visceral regeneration.</title>
        <authorList>
            <person name="Zhang X."/>
            <person name="Sun L."/>
            <person name="Yuan J."/>
            <person name="Sun Y."/>
            <person name="Gao Y."/>
            <person name="Zhang L."/>
            <person name="Li S."/>
            <person name="Dai H."/>
            <person name="Hamel J.F."/>
            <person name="Liu C."/>
            <person name="Yu Y."/>
            <person name="Liu S."/>
            <person name="Lin W."/>
            <person name="Guo K."/>
            <person name="Jin S."/>
            <person name="Xu P."/>
            <person name="Storey K.B."/>
            <person name="Huan P."/>
            <person name="Zhang T."/>
            <person name="Zhou Y."/>
            <person name="Zhang J."/>
            <person name="Lin C."/>
            <person name="Li X."/>
            <person name="Xing L."/>
            <person name="Huo D."/>
            <person name="Sun M."/>
            <person name="Wang L."/>
            <person name="Mercier A."/>
            <person name="Li F."/>
            <person name="Yang H."/>
            <person name="Xiang J."/>
        </authorList>
    </citation>
    <scope>NUCLEOTIDE SEQUENCE [LARGE SCALE GENOMIC DNA]</scope>
    <source>
        <strain evidence="14">Shaxun</strain>
        <tissue evidence="14">Muscle</tissue>
    </source>
</reference>
<dbReference type="FunFam" id="3.40.50.11660:FF:000002">
    <property type="entry name" value="Alpha-(1,3)-fucosyltransferase"/>
    <property type="match status" value="1"/>
</dbReference>
<evidence type="ECO:0000256" key="7">
    <source>
        <dbReference type="ARBA" id="ARBA00022989"/>
    </source>
</evidence>
<evidence type="ECO:0000256" key="9">
    <source>
        <dbReference type="ARBA" id="ARBA00023180"/>
    </source>
</evidence>
<accession>A0A2G8K477</accession>
<sequence length="444" mass="51825">MLLLRGSLRLASISGKLQAGIAMQGVFVLCLCYSYIYSLNTYSQSRHEVKRDLQFQLPTDVDPTLPLQSPFLSGSTTNSKLCEINILFFGIVPYWKDILNNQEHRNKKWIRNVLEGTRVRCNDEACSVHVSYTETPEEIVKADVVIFANIFNWMDSDVWDRLIKLRPAEQKWIMSTQESPPYVPGLKPPLIYRNISYDWSDTYRADATFPSPYGRYAPSASKDQLYARQHKLDALIKGKAKSVVWVASHCETLQWNRTKFVEDLQQYIPIDTYGKCGSKPLPWRRRELMRKVMEPYRFYLSFENSCCDQYITEKFWRSLDFGMIPVVVGAPLRHYQDVAPKDSFLHIDQFDSLKDMADYMIEISENTSKMRKHLAWRLKGDIYTEEIQDHILKPLRNTTLCAIVKRLKSNVVEDPKNMFDYFGDKWGNSCHACGAKRWMRSYQT</sequence>
<evidence type="ECO:0000259" key="13">
    <source>
        <dbReference type="Pfam" id="PF17039"/>
    </source>
</evidence>
<dbReference type="AlphaFoldDB" id="A0A2G8K477"/>
<keyword evidence="6" id="KW-0735">Signal-anchor</keyword>
<keyword evidence="9" id="KW-0325">Glycoprotein</keyword>
<dbReference type="EC" id="2.4.1.-" evidence="11"/>
<keyword evidence="11" id="KW-0333">Golgi apparatus</keyword>
<evidence type="ECO:0000256" key="5">
    <source>
        <dbReference type="ARBA" id="ARBA00022692"/>
    </source>
</evidence>
<dbReference type="InterPro" id="IPR031481">
    <property type="entry name" value="Glyco_tran_10_N"/>
</dbReference>